<dbReference type="InterPro" id="IPR044731">
    <property type="entry name" value="BDH-like"/>
</dbReference>
<proteinExistence type="inferred from homology"/>
<evidence type="ECO:0000256" key="2">
    <source>
        <dbReference type="ARBA" id="ARBA00007358"/>
    </source>
</evidence>
<comment type="caution">
    <text evidence="6">The sequence shown here is derived from an EMBL/GenBank/DDBJ whole genome shotgun (WGS) entry which is preliminary data.</text>
</comment>
<evidence type="ECO:0000313" key="7">
    <source>
        <dbReference type="Proteomes" id="UP000265903"/>
    </source>
</evidence>
<dbReference type="InterPro" id="IPR018211">
    <property type="entry name" value="ADH_Fe_CS"/>
</dbReference>
<dbReference type="GO" id="GO:1990362">
    <property type="term" value="F:butanol dehydrogenase (NAD+) activity"/>
    <property type="evidence" value="ECO:0007669"/>
    <property type="project" value="InterPro"/>
</dbReference>
<dbReference type="GO" id="GO:1990002">
    <property type="term" value="F:methylglyoxal reductase (NADPH) (acetol producing) activity"/>
    <property type="evidence" value="ECO:0007669"/>
    <property type="project" value="TreeGrafter"/>
</dbReference>
<dbReference type="PANTHER" id="PTHR43633">
    <property type="entry name" value="ALCOHOL DEHYDROGENASE YQHD"/>
    <property type="match status" value="1"/>
</dbReference>
<feature type="domain" description="Alcohol dehydrogenase iron-type/glycerol dehydrogenase GldA" evidence="4">
    <location>
        <begin position="9"/>
        <end position="175"/>
    </location>
</feature>
<dbReference type="Proteomes" id="UP000265903">
    <property type="component" value="Unassembled WGS sequence"/>
</dbReference>
<name>A0A3M2RCQ6_9GAMM</name>
<evidence type="ECO:0000256" key="1">
    <source>
        <dbReference type="ARBA" id="ARBA00001962"/>
    </source>
</evidence>
<dbReference type="EMBL" id="QMDL01000003">
    <property type="protein sequence ID" value="RMJ03088.1"/>
    <property type="molecule type" value="Genomic_DNA"/>
</dbReference>
<dbReference type="GO" id="GO:0005829">
    <property type="term" value="C:cytosol"/>
    <property type="evidence" value="ECO:0007669"/>
    <property type="project" value="TreeGrafter"/>
</dbReference>
<dbReference type="Gene3D" id="1.20.1090.10">
    <property type="entry name" value="Dehydroquinate synthase-like - alpha domain"/>
    <property type="match status" value="1"/>
</dbReference>
<keyword evidence="3 6" id="KW-0560">Oxidoreductase</keyword>
<sequence>MNNFEFYNPTRIVFGEGTVARLDDLVPANARVLVLFGGESARKTGTLDEVKQALGNRHVAEFGGIEPNPTYETLMKAVAVIEQDQFDFLLAVGGGSVIDGTKFVAAAVNFDGDPWSILEKRGRNISHAIPFGSVLTLPATGSEMNSGAVVTNKALKAKLPFASPLVYPAFSILDPVKTFTLPAKQVSNGVADAFTHIIEQYLTYPANGLVQDRFAEGLLQTLVEIGPKVLEDPENYELRANLMWVATLALNGLIGAGVPQDWATHMVGHELTALYGIDHARTLAIVLPGMLDVRRESKAEKLLQYGERVWNIREGSEAERIEKTIQATRKFFESLSIPTRLPDYGLDESSIDDIISQLERHGMTKLGEHGDVTPEISRRALEASL</sequence>
<evidence type="ECO:0000259" key="4">
    <source>
        <dbReference type="Pfam" id="PF00465"/>
    </source>
</evidence>
<dbReference type="InterPro" id="IPR056798">
    <property type="entry name" value="ADH_Fe_C"/>
</dbReference>
<dbReference type="FunFam" id="1.20.1090.10:FF:000005">
    <property type="entry name" value="Alcohol dehydrogenase YqhD"/>
    <property type="match status" value="1"/>
</dbReference>
<dbReference type="GO" id="GO:0008106">
    <property type="term" value="F:alcohol dehydrogenase (NADP+) activity"/>
    <property type="evidence" value="ECO:0007669"/>
    <property type="project" value="TreeGrafter"/>
</dbReference>
<accession>A0A3M2RCQ6</accession>
<keyword evidence="7" id="KW-1185">Reference proteome</keyword>
<protein>
    <submittedName>
        <fullName evidence="6">Alcohol dehydrogenase YqhD</fullName>
        <ecNumber evidence="6">1.1.1.-</ecNumber>
    </submittedName>
</protein>
<evidence type="ECO:0000259" key="5">
    <source>
        <dbReference type="Pfam" id="PF25137"/>
    </source>
</evidence>
<dbReference type="InterPro" id="IPR001670">
    <property type="entry name" value="ADH_Fe/GldA"/>
</dbReference>
<comment type="cofactor">
    <cofactor evidence="1">
        <name>Fe cation</name>
        <dbReference type="ChEBI" id="CHEBI:24875"/>
    </cofactor>
</comment>
<gene>
    <name evidence="6" type="primary">yqhD</name>
    <name evidence="6" type="ORF">DOQ08_02553</name>
</gene>
<dbReference type="PROSITE" id="PS00060">
    <property type="entry name" value="ADH_IRON_2"/>
    <property type="match status" value="1"/>
</dbReference>
<dbReference type="SUPFAM" id="SSF56796">
    <property type="entry name" value="Dehydroquinate synthase-like"/>
    <property type="match status" value="1"/>
</dbReference>
<dbReference type="EC" id="1.1.1.-" evidence="6"/>
<dbReference type="OrthoDB" id="9815791at2"/>
<feature type="domain" description="Fe-containing alcohol dehydrogenase-like C-terminal" evidence="5">
    <location>
        <begin position="191"/>
        <end position="355"/>
    </location>
</feature>
<dbReference type="Pfam" id="PF00465">
    <property type="entry name" value="Fe-ADH"/>
    <property type="match status" value="1"/>
</dbReference>
<dbReference type="Pfam" id="PF25137">
    <property type="entry name" value="ADH_Fe_C"/>
    <property type="match status" value="1"/>
</dbReference>
<comment type="similarity">
    <text evidence="2">Belongs to the iron-containing alcohol dehydrogenase family.</text>
</comment>
<reference evidence="6 7" key="1">
    <citation type="submission" date="2018-08" db="EMBL/GenBank/DDBJ databases">
        <title>Whole Genome Sequence of the Moderate Halophilic Marine Bacterium Marinobacter litoralis Sw-45.</title>
        <authorList>
            <person name="Musa H."/>
        </authorList>
    </citation>
    <scope>NUCLEOTIDE SEQUENCE [LARGE SCALE GENOMIC DNA]</scope>
    <source>
        <strain evidence="6 7">Sw-45</strain>
    </source>
</reference>
<dbReference type="AlphaFoldDB" id="A0A3M2RCQ6"/>
<evidence type="ECO:0000313" key="6">
    <source>
        <dbReference type="EMBL" id="RMJ03088.1"/>
    </source>
</evidence>
<dbReference type="RefSeq" id="WP_114335319.1">
    <property type="nucleotide sequence ID" value="NZ_QMDL01000003.1"/>
</dbReference>
<evidence type="ECO:0000256" key="3">
    <source>
        <dbReference type="ARBA" id="ARBA00023002"/>
    </source>
</evidence>
<dbReference type="PANTHER" id="PTHR43633:SF1">
    <property type="entry name" value="ALCOHOL DEHYDROGENASE YQHD"/>
    <property type="match status" value="1"/>
</dbReference>
<dbReference type="GO" id="GO:0046872">
    <property type="term" value="F:metal ion binding"/>
    <property type="evidence" value="ECO:0007669"/>
    <property type="project" value="InterPro"/>
</dbReference>
<dbReference type="CDD" id="cd08187">
    <property type="entry name" value="BDH"/>
    <property type="match status" value="1"/>
</dbReference>
<dbReference type="FunFam" id="3.40.50.1970:FF:000003">
    <property type="entry name" value="Alcohol dehydrogenase, iron-containing"/>
    <property type="match status" value="1"/>
</dbReference>
<organism evidence="6 7">
    <name type="scientific">Marinobacter litoralis</name>
    <dbReference type="NCBI Taxonomy" id="187981"/>
    <lineage>
        <taxon>Bacteria</taxon>
        <taxon>Pseudomonadati</taxon>
        <taxon>Pseudomonadota</taxon>
        <taxon>Gammaproteobacteria</taxon>
        <taxon>Pseudomonadales</taxon>
        <taxon>Marinobacteraceae</taxon>
        <taxon>Marinobacter</taxon>
    </lineage>
</organism>
<dbReference type="Gene3D" id="3.40.50.1970">
    <property type="match status" value="1"/>
</dbReference>